<comment type="subcellular location">
    <subcellularLocation>
        <location evidence="1 7">Cytoplasm</location>
    </subcellularLocation>
</comment>
<dbReference type="PANTHER" id="PTHR46565">
    <property type="entry name" value="COLD SHOCK DOMAIN PROTEIN 2"/>
    <property type="match status" value="1"/>
</dbReference>
<keyword evidence="3" id="KW-0805">Transcription regulation</keyword>
<protein>
    <submittedName>
        <fullName evidence="9">Cold-shock protein</fullName>
    </submittedName>
</protein>
<dbReference type="Proteomes" id="UP001209535">
    <property type="component" value="Unassembled WGS sequence"/>
</dbReference>
<evidence type="ECO:0000256" key="7">
    <source>
        <dbReference type="RuleBase" id="RU000408"/>
    </source>
</evidence>
<dbReference type="InterPro" id="IPR011129">
    <property type="entry name" value="CSD"/>
</dbReference>
<dbReference type="InterPro" id="IPR002059">
    <property type="entry name" value="CSP_DNA-bd"/>
</dbReference>
<dbReference type="EMBL" id="JAOVQO010000006">
    <property type="protein sequence ID" value="MCU9847813.1"/>
    <property type="molecule type" value="Genomic_DNA"/>
</dbReference>
<keyword evidence="6" id="KW-0804">Transcription</keyword>
<keyword evidence="4" id="KW-0238">DNA-binding</keyword>
<evidence type="ECO:0000256" key="1">
    <source>
        <dbReference type="ARBA" id="ARBA00004496"/>
    </source>
</evidence>
<evidence type="ECO:0000313" key="10">
    <source>
        <dbReference type="Proteomes" id="UP001209535"/>
    </source>
</evidence>
<evidence type="ECO:0000313" key="9">
    <source>
        <dbReference type="EMBL" id="MCU9847813.1"/>
    </source>
</evidence>
<comment type="caution">
    <text evidence="9">The sequence shown here is derived from an EMBL/GenBank/DDBJ whole genome shotgun (WGS) entry which is preliminary data.</text>
</comment>
<proteinExistence type="predicted"/>
<sequence length="68" mass="7269">MANGTVKWFNQGKGFGFIAPESGDRDVFVHSSALERAGIQRLDDGQAVTFDIEAGRDGRQSATNLALA</sequence>
<gene>
    <name evidence="9" type="ORF">OEZ60_07315</name>
</gene>
<keyword evidence="5" id="KW-0010">Activator</keyword>
<dbReference type="PROSITE" id="PS00352">
    <property type="entry name" value="CSD_1"/>
    <property type="match status" value="1"/>
</dbReference>
<evidence type="ECO:0000256" key="3">
    <source>
        <dbReference type="ARBA" id="ARBA00023015"/>
    </source>
</evidence>
<dbReference type="SUPFAM" id="SSF50249">
    <property type="entry name" value="Nucleic acid-binding proteins"/>
    <property type="match status" value="1"/>
</dbReference>
<organism evidence="9 10">
    <name type="scientific">Albidovulum salinarum</name>
    <dbReference type="NCBI Taxonomy" id="2984153"/>
    <lineage>
        <taxon>Bacteria</taxon>
        <taxon>Pseudomonadati</taxon>
        <taxon>Pseudomonadota</taxon>
        <taxon>Alphaproteobacteria</taxon>
        <taxon>Rhodobacterales</taxon>
        <taxon>Paracoccaceae</taxon>
        <taxon>Albidovulum</taxon>
    </lineage>
</organism>
<evidence type="ECO:0000256" key="5">
    <source>
        <dbReference type="ARBA" id="ARBA00023159"/>
    </source>
</evidence>
<dbReference type="PROSITE" id="PS51857">
    <property type="entry name" value="CSD_2"/>
    <property type="match status" value="1"/>
</dbReference>
<dbReference type="RefSeq" id="WP_263334647.1">
    <property type="nucleotide sequence ID" value="NZ_JAOVQO010000006.1"/>
</dbReference>
<accession>A0ABT2X1J1</accession>
<dbReference type="Pfam" id="PF00313">
    <property type="entry name" value="CSD"/>
    <property type="match status" value="1"/>
</dbReference>
<evidence type="ECO:0000256" key="4">
    <source>
        <dbReference type="ARBA" id="ARBA00023125"/>
    </source>
</evidence>
<evidence type="ECO:0000259" key="8">
    <source>
        <dbReference type="PROSITE" id="PS51857"/>
    </source>
</evidence>
<reference evidence="9 10" key="1">
    <citation type="submission" date="2022-10" db="EMBL/GenBank/DDBJ databases">
        <title>Defluviimonas sp. nov., isolated from ocean surface sediments.</title>
        <authorList>
            <person name="He W."/>
            <person name="Wang L."/>
            <person name="Zhang D.-F."/>
        </authorList>
    </citation>
    <scope>NUCLEOTIDE SEQUENCE [LARGE SCALE GENOMIC DNA]</scope>
    <source>
        <strain evidence="9 10">WL0024</strain>
    </source>
</reference>
<keyword evidence="10" id="KW-1185">Reference proteome</keyword>
<dbReference type="SMART" id="SM00357">
    <property type="entry name" value="CSP"/>
    <property type="match status" value="1"/>
</dbReference>
<dbReference type="InterPro" id="IPR012340">
    <property type="entry name" value="NA-bd_OB-fold"/>
</dbReference>
<dbReference type="InterPro" id="IPR019844">
    <property type="entry name" value="CSD_CS"/>
</dbReference>
<dbReference type="Gene3D" id="2.40.50.140">
    <property type="entry name" value="Nucleic acid-binding proteins"/>
    <property type="match status" value="1"/>
</dbReference>
<evidence type="ECO:0000256" key="2">
    <source>
        <dbReference type="ARBA" id="ARBA00022490"/>
    </source>
</evidence>
<dbReference type="InterPro" id="IPR012156">
    <property type="entry name" value="Cold_shock_CspA"/>
</dbReference>
<dbReference type="PANTHER" id="PTHR46565:SF20">
    <property type="entry name" value="COLD SHOCK DOMAIN-CONTAINING PROTEIN 4"/>
    <property type="match status" value="1"/>
</dbReference>
<name>A0ABT2X1J1_9RHOB</name>
<keyword evidence="2" id="KW-0963">Cytoplasm</keyword>
<dbReference type="PRINTS" id="PR00050">
    <property type="entry name" value="COLDSHOCK"/>
</dbReference>
<feature type="domain" description="CSD" evidence="8">
    <location>
        <begin position="1"/>
        <end position="67"/>
    </location>
</feature>
<dbReference type="CDD" id="cd04458">
    <property type="entry name" value="CSP_CDS"/>
    <property type="match status" value="1"/>
</dbReference>
<evidence type="ECO:0000256" key="6">
    <source>
        <dbReference type="ARBA" id="ARBA00023163"/>
    </source>
</evidence>
<dbReference type="PIRSF" id="PIRSF002599">
    <property type="entry name" value="Cold_shock_A"/>
    <property type="match status" value="1"/>
</dbReference>